<keyword evidence="7" id="KW-1185">Reference proteome</keyword>
<comment type="similarity">
    <text evidence="1">Belongs to the peptidase S9C family.</text>
</comment>
<dbReference type="STRING" id="1531966.A0A0A1T8Z1"/>
<proteinExistence type="inferred from homology"/>
<dbReference type="HOGENOM" id="CLU_008615_0_1_1"/>
<evidence type="ECO:0000259" key="5">
    <source>
        <dbReference type="Pfam" id="PF00326"/>
    </source>
</evidence>
<evidence type="ECO:0000256" key="4">
    <source>
        <dbReference type="ARBA" id="ARBA00032829"/>
    </source>
</evidence>
<dbReference type="SUPFAM" id="SSF53474">
    <property type="entry name" value="alpha/beta-Hydrolases"/>
    <property type="match status" value="1"/>
</dbReference>
<evidence type="ECO:0000256" key="1">
    <source>
        <dbReference type="ARBA" id="ARBA00010040"/>
    </source>
</evidence>
<keyword evidence="3" id="KW-0378">Hydrolase</keyword>
<gene>
    <name evidence="6" type="ORF">VHEMI06968</name>
</gene>
<evidence type="ECO:0000256" key="2">
    <source>
        <dbReference type="ARBA" id="ARBA00022729"/>
    </source>
</evidence>
<dbReference type="OrthoDB" id="416344at2759"/>
<dbReference type="Gene3D" id="3.40.50.1820">
    <property type="entry name" value="alpha/beta hydrolase"/>
    <property type="match status" value="1"/>
</dbReference>
<reference evidence="6 7" key="1">
    <citation type="journal article" date="2015" name="Genome Announc.">
        <title>Draft Genome Sequence and Gene Annotation of the Entomopathogenic Fungus Verticillium hemipterigenum.</title>
        <authorList>
            <person name="Horn F."/>
            <person name="Habel A."/>
            <person name="Scharf D.H."/>
            <person name="Dworschak J."/>
            <person name="Brakhage A.A."/>
            <person name="Guthke R."/>
            <person name="Hertweck C."/>
            <person name="Linde J."/>
        </authorList>
    </citation>
    <scope>NUCLEOTIDE SEQUENCE [LARGE SCALE GENOMIC DNA]</scope>
</reference>
<dbReference type="GO" id="GO:0006508">
    <property type="term" value="P:proteolysis"/>
    <property type="evidence" value="ECO:0007669"/>
    <property type="project" value="InterPro"/>
</dbReference>
<dbReference type="EMBL" id="CDHN01000003">
    <property type="protein sequence ID" value="CEJ91244.1"/>
    <property type="molecule type" value="Genomic_DNA"/>
</dbReference>
<dbReference type="AlphaFoldDB" id="A0A0A1T8Z1"/>
<evidence type="ECO:0000313" key="6">
    <source>
        <dbReference type="EMBL" id="CEJ91244.1"/>
    </source>
</evidence>
<dbReference type="PANTHER" id="PTHR42776:SF13">
    <property type="entry name" value="DIPEPTIDYL-PEPTIDASE 5"/>
    <property type="match status" value="1"/>
</dbReference>
<keyword evidence="2" id="KW-0732">Signal</keyword>
<sequence length="702" mass="77711">MVRIQQLTPEALATLPERSAMIPNHDGTLGLYTISTYNLEGTTTSQVRVMNLATGASSCIADGDVAKEPCWIPDTNEILYLHLEEAGETSLMVIPGDNFNHGSVKLGEYDAPLSDLQLHQLPDGAVAITVSGLTDAHDNLFNPKKEVTTTSGRVFDYISFREYNAYNPDQRRSLWYTNLHKNPQDQWELGPTLFNATPGSHLDVAVYINEAGGIKDIYDVSATGIAFFAFDRDQRSVKTQRNTYAYYTAIDSFTMPPCQAAKRVAMPDGLGIGVGANMQLSPSGTDLAFLYEEYQDICGKRLYLASTTDLQAFDVNRLVTKTDEGPDYNRPSSFRFTHQNDVLIICTERCGRSTLAVLELKDGAKEDVFFTGGTVVNYSPLKSDKWASILVSSNSFIDTSTYQIVDLDGSPPRLISSATGNGSKINLSTENVSEFWFEGADGICMQSFMLRPSDFDENKKYPWVLLPHGGPVGSTPDAWRRYLNPAIWASQGYVVVLPNVSSSLGFGTELIQRVQGQWGGNPYRDIVCLMAHLEQVPYLDQDKAVLCGGSYGGYMVSWIFGHDLAKKFCAAIWICGVFNLPAFVLETDTAQDSSLGPVHMTDLSTEELEKCNPASPQRLKNWKDAPPTIVVHGEKDYRVPITQGLAAFKVLQSYNVPSRFVAFEDESHKLSKPGNILYFNKVVTDWANRCIQGELKRGDSEW</sequence>
<evidence type="ECO:0000256" key="3">
    <source>
        <dbReference type="ARBA" id="ARBA00022801"/>
    </source>
</evidence>
<dbReference type="Pfam" id="PF00326">
    <property type="entry name" value="Peptidase_S9"/>
    <property type="match status" value="1"/>
</dbReference>
<dbReference type="SUPFAM" id="SSF82171">
    <property type="entry name" value="DPP6 N-terminal domain-like"/>
    <property type="match status" value="1"/>
</dbReference>
<name>A0A0A1T8Z1_9HYPO</name>
<organism evidence="6 7">
    <name type="scientific">[Torrubiella] hemipterigena</name>
    <dbReference type="NCBI Taxonomy" id="1531966"/>
    <lineage>
        <taxon>Eukaryota</taxon>
        <taxon>Fungi</taxon>
        <taxon>Dikarya</taxon>
        <taxon>Ascomycota</taxon>
        <taxon>Pezizomycotina</taxon>
        <taxon>Sordariomycetes</taxon>
        <taxon>Hypocreomycetidae</taxon>
        <taxon>Hypocreales</taxon>
        <taxon>Clavicipitaceae</taxon>
        <taxon>Clavicipitaceae incertae sedis</taxon>
        <taxon>'Torrubiella' clade</taxon>
    </lineage>
</organism>
<dbReference type="InterPro" id="IPR001375">
    <property type="entry name" value="Peptidase_S9_cat"/>
</dbReference>
<dbReference type="Proteomes" id="UP000039046">
    <property type="component" value="Unassembled WGS sequence"/>
</dbReference>
<accession>A0A0A1T8Z1</accession>
<feature type="domain" description="Peptidase S9 prolyl oligopeptidase catalytic" evidence="5">
    <location>
        <begin position="483"/>
        <end position="693"/>
    </location>
</feature>
<evidence type="ECO:0000313" key="7">
    <source>
        <dbReference type="Proteomes" id="UP000039046"/>
    </source>
</evidence>
<dbReference type="GO" id="GO:0004252">
    <property type="term" value="F:serine-type endopeptidase activity"/>
    <property type="evidence" value="ECO:0007669"/>
    <property type="project" value="TreeGrafter"/>
</dbReference>
<protein>
    <recommendedName>
        <fullName evidence="4">Dipeptidyl-peptidase V</fullName>
    </recommendedName>
</protein>
<dbReference type="InterPro" id="IPR029058">
    <property type="entry name" value="AB_hydrolase_fold"/>
</dbReference>
<dbReference type="PANTHER" id="PTHR42776">
    <property type="entry name" value="SERINE PEPTIDASE S9 FAMILY MEMBER"/>
    <property type="match status" value="1"/>
</dbReference>